<keyword evidence="2" id="KW-1185">Reference proteome</keyword>
<name>A0A0G4EAM7_VITBC</name>
<reference evidence="1 2" key="1">
    <citation type="submission" date="2014-11" db="EMBL/GenBank/DDBJ databases">
        <authorList>
            <person name="Zhu J."/>
            <person name="Qi W."/>
            <person name="Song R."/>
        </authorList>
    </citation>
    <scope>NUCLEOTIDE SEQUENCE [LARGE SCALE GENOMIC DNA]</scope>
</reference>
<accession>A0A0G4EAM7</accession>
<dbReference type="PROSITE" id="PS51257">
    <property type="entry name" value="PROKAR_LIPOPROTEIN"/>
    <property type="match status" value="1"/>
</dbReference>
<dbReference type="InParanoid" id="A0A0G4EAM7"/>
<evidence type="ECO:0000313" key="2">
    <source>
        <dbReference type="Proteomes" id="UP000041254"/>
    </source>
</evidence>
<protein>
    <submittedName>
        <fullName evidence="1">Uncharacterized protein</fullName>
    </submittedName>
</protein>
<sequence length="127" mass="14568">MRFEWHTAIYYLVTEVNMVPRIPLMGHILLSCVRGFRKLISIGLHHPIPIEDGQILLDVVKMNLKSSIVDGYMAEIRFLTDKGRIIRKSIDTLAEKYESEMELLSMAEIVTKTGKEDKDNTTCTDQV</sequence>
<evidence type="ECO:0000313" key="1">
    <source>
        <dbReference type="EMBL" id="CEL92475.1"/>
    </source>
</evidence>
<gene>
    <name evidence="1" type="ORF">Vbra_1292</name>
</gene>
<dbReference type="AlphaFoldDB" id="A0A0G4EAM7"/>
<dbReference type="Proteomes" id="UP000041254">
    <property type="component" value="Unassembled WGS sequence"/>
</dbReference>
<feature type="non-terminal residue" evidence="1">
    <location>
        <position position="127"/>
    </location>
</feature>
<proteinExistence type="predicted"/>
<organism evidence="1 2">
    <name type="scientific">Vitrella brassicaformis (strain CCMP3155)</name>
    <dbReference type="NCBI Taxonomy" id="1169540"/>
    <lineage>
        <taxon>Eukaryota</taxon>
        <taxon>Sar</taxon>
        <taxon>Alveolata</taxon>
        <taxon>Colpodellida</taxon>
        <taxon>Vitrellaceae</taxon>
        <taxon>Vitrella</taxon>
    </lineage>
</organism>
<dbReference type="EMBL" id="CDMY01000079">
    <property type="protein sequence ID" value="CEL92475.1"/>
    <property type="molecule type" value="Genomic_DNA"/>
</dbReference>